<evidence type="ECO:0000313" key="2">
    <source>
        <dbReference type="WBParaSite" id="sdigi.contig9.g1076.t1"/>
    </source>
</evidence>
<organism evidence="1 2">
    <name type="scientific">Setaria digitata</name>
    <dbReference type="NCBI Taxonomy" id="48799"/>
    <lineage>
        <taxon>Eukaryota</taxon>
        <taxon>Metazoa</taxon>
        <taxon>Ecdysozoa</taxon>
        <taxon>Nematoda</taxon>
        <taxon>Chromadorea</taxon>
        <taxon>Rhabditida</taxon>
        <taxon>Spirurina</taxon>
        <taxon>Spiruromorpha</taxon>
        <taxon>Filarioidea</taxon>
        <taxon>Setariidae</taxon>
        <taxon>Setaria</taxon>
    </lineage>
</organism>
<name>A0A915Q4B5_9BILA</name>
<keyword evidence="1" id="KW-1185">Reference proteome</keyword>
<dbReference type="Proteomes" id="UP000887581">
    <property type="component" value="Unplaced"/>
</dbReference>
<protein>
    <submittedName>
        <fullName evidence="2">Uncharacterized protein</fullName>
    </submittedName>
</protein>
<reference evidence="2" key="1">
    <citation type="submission" date="2022-11" db="UniProtKB">
        <authorList>
            <consortium name="WormBaseParasite"/>
        </authorList>
    </citation>
    <scope>IDENTIFICATION</scope>
</reference>
<dbReference type="WBParaSite" id="sdigi.contig9.g1076.t1">
    <property type="protein sequence ID" value="sdigi.contig9.g1076.t1"/>
    <property type="gene ID" value="sdigi.contig9.g1076"/>
</dbReference>
<sequence>MTINLALEPIGGLIGNKGVVVVKSPASFLAITVAEDLYENNNPSKKLRRWDDANPMGAF</sequence>
<dbReference type="AlphaFoldDB" id="A0A915Q4B5"/>
<evidence type="ECO:0000313" key="1">
    <source>
        <dbReference type="Proteomes" id="UP000887581"/>
    </source>
</evidence>
<proteinExistence type="predicted"/>
<accession>A0A915Q4B5</accession>